<dbReference type="HAMAP" id="MF_02090">
    <property type="entry name" value="NadE_glutamine_dep"/>
    <property type="match status" value="1"/>
</dbReference>
<keyword evidence="13 26" id="KW-0812">Transmembrane</keyword>
<comment type="subunit">
    <text evidence="6">Homodimer.</text>
</comment>
<dbReference type="GO" id="GO:0005262">
    <property type="term" value="F:calcium channel activity"/>
    <property type="evidence" value="ECO:0007669"/>
    <property type="project" value="UniProtKB-KW"/>
</dbReference>
<evidence type="ECO:0000256" key="7">
    <source>
        <dbReference type="ARBA" id="ARBA00012743"/>
    </source>
</evidence>
<evidence type="ECO:0000256" key="8">
    <source>
        <dbReference type="ARBA" id="ARBA00017309"/>
    </source>
</evidence>
<feature type="domain" description="CN hydrolase" evidence="27">
    <location>
        <begin position="5"/>
        <end position="275"/>
    </location>
</feature>
<dbReference type="GO" id="GO:0019722">
    <property type="term" value="P:calcium-mediated signaling"/>
    <property type="evidence" value="ECO:0007669"/>
    <property type="project" value="UniProtKB-ARBA"/>
</dbReference>
<dbReference type="FunFam" id="3.60.110.10:FF:000007">
    <property type="entry name" value="Glutamine-dependent NAD(+) synthetase"/>
    <property type="match status" value="1"/>
</dbReference>
<feature type="transmembrane region" description="Helical" evidence="26">
    <location>
        <begin position="1274"/>
        <end position="1294"/>
    </location>
</feature>
<keyword evidence="29" id="KW-1185">Reference proteome</keyword>
<evidence type="ECO:0000256" key="19">
    <source>
        <dbReference type="ARBA" id="ARBA00022989"/>
    </source>
</evidence>
<dbReference type="Gene3D" id="1.10.287.70">
    <property type="match status" value="2"/>
</dbReference>
<evidence type="ECO:0000256" key="22">
    <source>
        <dbReference type="ARBA" id="ARBA00023136"/>
    </source>
</evidence>
<feature type="transmembrane region" description="Helical" evidence="26">
    <location>
        <begin position="917"/>
        <end position="940"/>
    </location>
</feature>
<comment type="similarity">
    <text evidence="3">In the C-terminal section; belongs to the NAD synthetase family.</text>
</comment>
<evidence type="ECO:0000256" key="25">
    <source>
        <dbReference type="ARBA" id="ARBA00031075"/>
    </source>
</evidence>
<evidence type="ECO:0000256" key="26">
    <source>
        <dbReference type="SAM" id="Phobius"/>
    </source>
</evidence>
<dbReference type="Pfam" id="PF00520">
    <property type="entry name" value="Ion_trans"/>
    <property type="match status" value="2"/>
</dbReference>
<dbReference type="NCBIfam" id="TIGR00552">
    <property type="entry name" value="nadE"/>
    <property type="match status" value="1"/>
</dbReference>
<dbReference type="Gene3D" id="3.60.110.10">
    <property type="entry name" value="Carbon-nitrogen hydrolase"/>
    <property type="match status" value="1"/>
</dbReference>
<accession>A0A3S2Q9R5</accession>
<evidence type="ECO:0000256" key="20">
    <source>
        <dbReference type="ARBA" id="ARBA00023027"/>
    </source>
</evidence>
<comment type="similarity">
    <text evidence="4">Belongs to the calcium channel alpha-1 subunit (TC 1.A.1.11) family. Two pore calcium channel subfamily.</text>
</comment>
<dbReference type="FunFam" id="1.10.287.70:FF:000104">
    <property type="entry name" value="Two pore calcium channel protein 2"/>
    <property type="match status" value="1"/>
</dbReference>
<dbReference type="SUPFAM" id="SSF81324">
    <property type="entry name" value="Voltage-gated potassium channels"/>
    <property type="match status" value="2"/>
</dbReference>
<dbReference type="Gene3D" id="1.20.120.350">
    <property type="entry name" value="Voltage-gated potassium channels. Chain C"/>
    <property type="match status" value="2"/>
</dbReference>
<dbReference type="GO" id="GO:0004359">
    <property type="term" value="F:glutaminase activity"/>
    <property type="evidence" value="ECO:0007669"/>
    <property type="project" value="InterPro"/>
</dbReference>
<dbReference type="InterPro" id="IPR003010">
    <property type="entry name" value="C-N_Hydrolase"/>
</dbReference>
<evidence type="ECO:0000256" key="16">
    <source>
        <dbReference type="ARBA" id="ARBA00022837"/>
    </source>
</evidence>
<keyword evidence="15" id="KW-0547">Nucleotide-binding</keyword>
<evidence type="ECO:0000256" key="14">
    <source>
        <dbReference type="ARBA" id="ARBA00022737"/>
    </source>
</evidence>
<dbReference type="GO" id="GO:0005765">
    <property type="term" value="C:lysosomal membrane"/>
    <property type="evidence" value="ECO:0007669"/>
    <property type="project" value="InterPro"/>
</dbReference>
<dbReference type="Pfam" id="PF02540">
    <property type="entry name" value="NAD_synthase"/>
    <property type="match status" value="1"/>
</dbReference>
<keyword evidence="17" id="KW-0067">ATP-binding</keyword>
<dbReference type="InterPro" id="IPR014445">
    <property type="entry name" value="Gln-dep_NAD_synthase"/>
</dbReference>
<dbReference type="CDD" id="cd00553">
    <property type="entry name" value="NAD_synthase"/>
    <property type="match status" value="1"/>
</dbReference>
<evidence type="ECO:0000313" key="28">
    <source>
        <dbReference type="EMBL" id="RVE74980.1"/>
    </source>
</evidence>
<dbReference type="GO" id="GO:0022832">
    <property type="term" value="F:voltage-gated channel activity"/>
    <property type="evidence" value="ECO:0007669"/>
    <property type="project" value="InterPro"/>
</dbReference>
<dbReference type="InterPro" id="IPR028798">
    <property type="entry name" value="TPC2"/>
</dbReference>
<evidence type="ECO:0000256" key="1">
    <source>
        <dbReference type="ARBA" id="ARBA00004141"/>
    </source>
</evidence>
<dbReference type="GO" id="GO:0005829">
    <property type="term" value="C:cytosol"/>
    <property type="evidence" value="ECO:0007669"/>
    <property type="project" value="UniProtKB-ARBA"/>
</dbReference>
<dbReference type="FunFam" id="3.40.50.620:FF:000036">
    <property type="entry name" value="Glutamine-dependent NAD(+) synthetase"/>
    <property type="match status" value="1"/>
</dbReference>
<evidence type="ECO:0000259" key="27">
    <source>
        <dbReference type="PROSITE" id="PS50263"/>
    </source>
</evidence>
<dbReference type="GO" id="GO:0005524">
    <property type="term" value="F:ATP binding"/>
    <property type="evidence" value="ECO:0007669"/>
    <property type="project" value="UniProtKB-KW"/>
</dbReference>
<dbReference type="PANTHER" id="PTHR46768:SF1">
    <property type="entry name" value="TWO PORE CHANNEL PROTEIN 2"/>
    <property type="match status" value="1"/>
</dbReference>
<evidence type="ECO:0000256" key="13">
    <source>
        <dbReference type="ARBA" id="ARBA00022692"/>
    </source>
</evidence>
<feature type="transmembrane region" description="Helical" evidence="26">
    <location>
        <begin position="1130"/>
        <end position="1153"/>
    </location>
</feature>
<feature type="transmembrane region" description="Helical" evidence="26">
    <location>
        <begin position="988"/>
        <end position="1012"/>
    </location>
</feature>
<dbReference type="FunFam" id="1.10.287.70:FF:000129">
    <property type="entry name" value="Two pore calcium channel protein 1"/>
    <property type="match status" value="1"/>
</dbReference>
<comment type="subcellular location">
    <subcellularLocation>
        <location evidence="1">Membrane</location>
        <topology evidence="1">Multi-pass membrane protein</topology>
    </subcellularLocation>
</comment>
<organism evidence="28 29">
    <name type="scientific">Oryzias javanicus</name>
    <name type="common">Javanese ricefish</name>
    <name type="synonym">Aplocheilus javanicus</name>
    <dbReference type="NCBI Taxonomy" id="123683"/>
    <lineage>
        <taxon>Eukaryota</taxon>
        <taxon>Metazoa</taxon>
        <taxon>Chordata</taxon>
        <taxon>Craniata</taxon>
        <taxon>Vertebrata</taxon>
        <taxon>Euteleostomi</taxon>
        <taxon>Actinopterygii</taxon>
        <taxon>Neopterygii</taxon>
        <taxon>Teleostei</taxon>
        <taxon>Neoteleostei</taxon>
        <taxon>Acanthomorphata</taxon>
        <taxon>Ovalentaria</taxon>
        <taxon>Atherinomorphae</taxon>
        <taxon>Beloniformes</taxon>
        <taxon>Adrianichthyidae</taxon>
        <taxon>Oryziinae</taxon>
        <taxon>Oryzias</taxon>
    </lineage>
</organism>
<evidence type="ECO:0000256" key="17">
    <source>
        <dbReference type="ARBA" id="ARBA00022840"/>
    </source>
</evidence>
<keyword evidence="11" id="KW-0436">Ligase</keyword>
<feature type="transmembrane region" description="Helical" evidence="26">
    <location>
        <begin position="1239"/>
        <end position="1262"/>
    </location>
</feature>
<comment type="pathway">
    <text evidence="2">Cofactor biosynthesis; NAD(+) biosynthesis; NAD(+) from deamido-NAD(+) (L-Gln route): step 1/1.</text>
</comment>
<dbReference type="OrthoDB" id="2020662at2759"/>
<keyword evidence="12" id="KW-0107">Calcium channel</keyword>
<dbReference type="GO" id="GO:0075509">
    <property type="term" value="P:endocytosis involved in viral entry into host cell"/>
    <property type="evidence" value="ECO:0007669"/>
    <property type="project" value="TreeGrafter"/>
</dbReference>
<dbReference type="EC" id="6.3.5.1" evidence="7"/>
<evidence type="ECO:0000256" key="3">
    <source>
        <dbReference type="ARBA" id="ARBA00007145"/>
    </source>
</evidence>
<feature type="transmembrane region" description="Helical" evidence="26">
    <location>
        <begin position="1201"/>
        <end position="1219"/>
    </location>
</feature>
<dbReference type="Pfam" id="PF00795">
    <property type="entry name" value="CN_hydrolase"/>
    <property type="match status" value="1"/>
</dbReference>
<dbReference type="CDD" id="cd07570">
    <property type="entry name" value="GAT_Gln-NAD-synth"/>
    <property type="match status" value="1"/>
</dbReference>
<evidence type="ECO:0000256" key="12">
    <source>
        <dbReference type="ARBA" id="ARBA00022673"/>
    </source>
</evidence>
<evidence type="ECO:0000256" key="21">
    <source>
        <dbReference type="ARBA" id="ARBA00023065"/>
    </source>
</evidence>
<feature type="transmembrane region" description="Helical" evidence="26">
    <location>
        <begin position="829"/>
        <end position="847"/>
    </location>
</feature>
<evidence type="ECO:0000256" key="23">
    <source>
        <dbReference type="ARBA" id="ARBA00023303"/>
    </source>
</evidence>
<evidence type="ECO:0000256" key="9">
    <source>
        <dbReference type="ARBA" id="ARBA00022448"/>
    </source>
</evidence>
<keyword evidence="20" id="KW-0520">NAD</keyword>
<feature type="transmembrane region" description="Helical" evidence="26">
    <location>
        <begin position="1169"/>
        <end position="1189"/>
    </location>
</feature>
<feature type="transmembrane region" description="Helical" evidence="26">
    <location>
        <begin position="859"/>
        <end position="880"/>
    </location>
</feature>
<dbReference type="GO" id="GO:0097682">
    <property type="term" value="F:intracellularly phosphatidylinositol-3,5-bisphosphate-gated monatomic cation channel activity"/>
    <property type="evidence" value="ECO:0007669"/>
    <property type="project" value="TreeGrafter"/>
</dbReference>
<reference evidence="28 29" key="1">
    <citation type="submission" date="2018-11" db="EMBL/GenBank/DDBJ databases">
        <authorList>
            <person name="Lopez-Roques C."/>
            <person name="Donnadieu C."/>
            <person name="Bouchez O."/>
            <person name="Klopp C."/>
            <person name="Cabau C."/>
            <person name="Zahm M."/>
        </authorList>
    </citation>
    <scope>NUCLEOTIDE SEQUENCE [LARGE SCALE GENOMIC DNA]</scope>
    <source>
        <strain evidence="28">RS831</strain>
        <tissue evidence="28">Whole body</tissue>
    </source>
</reference>
<dbReference type="InterPro" id="IPR027359">
    <property type="entry name" value="Volt_channel_dom_sf"/>
</dbReference>
<comment type="subunit">
    <text evidence="5">Homohexamer.</text>
</comment>
<evidence type="ECO:0000256" key="18">
    <source>
        <dbReference type="ARBA" id="ARBA00022882"/>
    </source>
</evidence>
<dbReference type="UniPathway" id="UPA00253">
    <property type="reaction ID" value="UER00334"/>
</dbReference>
<dbReference type="SUPFAM" id="SSF52402">
    <property type="entry name" value="Adenine nucleotide alpha hydrolases-like"/>
    <property type="match status" value="1"/>
</dbReference>
<dbReference type="InterPro" id="IPR003694">
    <property type="entry name" value="NAD_synthase"/>
</dbReference>
<dbReference type="InterPro" id="IPR014729">
    <property type="entry name" value="Rossmann-like_a/b/a_fold"/>
</dbReference>
<evidence type="ECO:0000256" key="15">
    <source>
        <dbReference type="ARBA" id="ARBA00022741"/>
    </source>
</evidence>
<evidence type="ECO:0000256" key="5">
    <source>
        <dbReference type="ARBA" id="ARBA00011643"/>
    </source>
</evidence>
<proteinExistence type="inferred from homology"/>
<keyword evidence="23" id="KW-0407">Ion channel</keyword>
<dbReference type="InterPro" id="IPR005821">
    <property type="entry name" value="Ion_trans_dom"/>
</dbReference>
<keyword evidence="19 26" id="KW-1133">Transmembrane helix</keyword>
<dbReference type="EMBL" id="CM012439">
    <property type="protein sequence ID" value="RVE74980.1"/>
    <property type="molecule type" value="Genomic_DNA"/>
</dbReference>
<dbReference type="GO" id="GO:0034354">
    <property type="term" value="P:'de novo' NAD+ biosynthetic process from L-tryptophan"/>
    <property type="evidence" value="ECO:0007669"/>
    <property type="project" value="UniProtKB-ARBA"/>
</dbReference>
<dbReference type="PANTHER" id="PTHR46768">
    <property type="entry name" value="TWO PORE CALCIUM CHANNEL PROTEIN 2"/>
    <property type="match status" value="1"/>
</dbReference>
<dbReference type="SUPFAM" id="SSF56317">
    <property type="entry name" value="Carbon-nitrogen hydrolase"/>
    <property type="match status" value="1"/>
</dbReference>
<keyword evidence="18" id="KW-0851">Voltage-gated channel</keyword>
<dbReference type="InterPro" id="IPR036526">
    <property type="entry name" value="C-N_Hydrolase_sf"/>
</dbReference>
<keyword evidence="16" id="KW-0106">Calcium</keyword>
<keyword evidence="22 26" id="KW-0472">Membrane</keyword>
<dbReference type="Proteomes" id="UP000283210">
    <property type="component" value="Chromosome 3"/>
</dbReference>
<evidence type="ECO:0000256" key="10">
    <source>
        <dbReference type="ARBA" id="ARBA00022568"/>
    </source>
</evidence>
<keyword evidence="21" id="KW-0406">Ion transport</keyword>
<sequence>MGRKVTVATCALNQWVLDFEGNAERILRSIEAAKAGGARYRLGPELEICGYGCADHFYESDTLLHSFQALKTLLEADAARDIICDVGMPVMHHNVRYNCRVLFLNRKILLIRPKMMMANSGIYRELRWFSPWTRPRHVEDYFLPRMIQEVTGQDTVPFGDCVLSTKDTCIGTEICAELWNPNSPHINMALDGVEIFTNSSASHHELRKADQRVHLIRSATTKSGGIYLYANQRGCDGDRVYYDGCAMVAVNGDVVARGDQFSLEDVEVVTATLDLEDVRSYRGELLQPAMRTESQACIRVKVDFSLSGSDVFLPTQQPLQWRFHTPEEEISLGPACWLWDYLRRSGQAGFLLPLSGGVDSSSTACIVHSMCTLVCRAAADGNPQVLEDVRRIVGDAAYDPQDPRELCGRVFTTCYMSSENSSEDTRRRARELAAQIGSTHLNISIDTAVKGILGIFSAVTGCSPRFRASGGSHRENLALQNVQARVRMVLAYLFAQLSLWARGRPGGLLVLGSANVDESLTGYFTKYDCSSADVNPIGGVSKTDLRAFLRYCAEHFQLSALGGILEAPPTAELEPLTDGQVSQTDEADMGMTYSELSVIGRLRKISKCGPFSMFCKLIQAWKDVLSPSEVALKVKRFFRMYSMNRHKMTTVTPSYHAESYSPDDNRFDLRPFLYDLRWRWQFRCIDEQVSQLEPKAEHRGTRPDRALRTEPRPEFWMETDPLLGGSAEFGSGRADSCASDADDELYLQQAVVFIEDAIHYRSINHRVDAGSLRMYRCYYSRLCQWVLGATIAAVLLLAFVERPSSLSKSSDPRRRSEPWNRPCGLTESIEMFCLLVFCLDLAMKSYLIGWEEFKKCKWLISYMVVLSISVIDWVLSISMLCHENLRVRRLFRPFFLLQNSSLMKKTLKCIKRTLPEIASVILLLALHLCLFTMIGMLLFAKTDDQQKNEEWLLHFRDLPRSITSLLVLLTTANNPDVMIPAYSQNRGYSIFFISFSVIGTYCLMNLLTAIIYNQFRGYLLMSLQTSVIRRRVGIRAAFQVLSCQTSQTAAQVLVRVDAVLKVMSRVKMKSYYRAAINAAVQAHADVGVMDREQFRKVFDELDKDRITEHPPLPQYSSVVLQKLQLLCSHYYLTVLGNAVALTNVMCICTVLVLNSEKTTVERNNSNLEIINLCFILYYLLEMSVKVFAFGWKGYLSYRNNIFDGVLTVLLLVLQITIFIKYTPPSPVESNSSLWELVRLVNMLIVFRFLRIIPDIKLMALVASTLMDLVKNLRAFAGILVVVYYVFAVFGIWLFEGAIKPPPGSSGLSDTSLQNVSNVTTECGTYEQLGYWPNNFDDFAAAIILLYNVMIVNNWQAFMDAYSRYTSEWSKVYFVSWWLTSSVMWVNLFVALILENFIYKWDRSHSCSITEVEKTQYETSIQLMFREQIQEPTEEELLCELHRHPHLHLQW</sequence>
<reference evidence="28 29" key="2">
    <citation type="submission" date="2019-01" db="EMBL/GenBank/DDBJ databases">
        <title>A chromosome length genome reference of the Java medaka (oryzias javanicus).</title>
        <authorList>
            <person name="Herpin A."/>
            <person name="Takehana Y."/>
            <person name="Naruse K."/>
            <person name="Ansai S."/>
            <person name="Kawaguchi M."/>
        </authorList>
    </citation>
    <scope>NUCLEOTIDE SEQUENCE [LARGE SCALE GENOMIC DNA]</scope>
    <source>
        <strain evidence="28">RS831</strain>
        <tissue evidence="28">Whole body</tissue>
    </source>
</reference>
<dbReference type="GO" id="GO:0034702">
    <property type="term" value="C:monoatomic ion channel complex"/>
    <property type="evidence" value="ECO:0007669"/>
    <property type="project" value="UniProtKB-KW"/>
</dbReference>
<feature type="transmembrane region" description="Helical" evidence="26">
    <location>
        <begin position="1338"/>
        <end position="1358"/>
    </location>
</feature>
<evidence type="ECO:0000256" key="6">
    <source>
        <dbReference type="ARBA" id="ARBA00011738"/>
    </source>
</evidence>
<evidence type="ECO:0000256" key="4">
    <source>
        <dbReference type="ARBA" id="ARBA00009286"/>
    </source>
</evidence>
<dbReference type="GO" id="GO:0015280">
    <property type="term" value="F:ligand-gated sodium channel activity"/>
    <property type="evidence" value="ECO:0007669"/>
    <property type="project" value="TreeGrafter"/>
</dbReference>
<keyword evidence="14" id="KW-0677">Repeat</keyword>
<evidence type="ECO:0000256" key="24">
    <source>
        <dbReference type="ARBA" id="ARBA00030681"/>
    </source>
</evidence>
<feature type="transmembrane region" description="Helical" evidence="26">
    <location>
        <begin position="782"/>
        <end position="800"/>
    </location>
</feature>
<evidence type="ECO:0000313" key="29">
    <source>
        <dbReference type="Proteomes" id="UP000283210"/>
    </source>
</evidence>
<evidence type="ECO:0000256" key="2">
    <source>
        <dbReference type="ARBA" id="ARBA00005188"/>
    </source>
</evidence>
<dbReference type="GO" id="GO:0003952">
    <property type="term" value="F:NAD+ synthase (glutamine-hydrolyzing) activity"/>
    <property type="evidence" value="ECO:0007669"/>
    <property type="project" value="UniProtKB-EC"/>
</dbReference>
<gene>
    <name evidence="28" type="ORF">OJAV_G00027330</name>
</gene>
<evidence type="ECO:0000256" key="11">
    <source>
        <dbReference type="ARBA" id="ARBA00022598"/>
    </source>
</evidence>
<dbReference type="Gene3D" id="3.40.50.620">
    <property type="entry name" value="HUPs"/>
    <property type="match status" value="1"/>
</dbReference>
<keyword evidence="9" id="KW-0813">Transport</keyword>
<protein>
    <recommendedName>
        <fullName evidence="8">Glutamine-dependent NAD(+) synthetase</fullName>
        <ecNumber evidence="7">6.3.5.1</ecNumber>
    </recommendedName>
    <alternativeName>
        <fullName evidence="24">NAD(+) synthase [glutamine-hydrolyzing]</fullName>
    </alternativeName>
    <alternativeName>
        <fullName evidence="25">NAD(+) synthetase</fullName>
    </alternativeName>
</protein>
<feature type="transmembrane region" description="Helical" evidence="26">
    <location>
        <begin position="1370"/>
        <end position="1393"/>
    </location>
</feature>
<dbReference type="PROSITE" id="PS50263">
    <property type="entry name" value="CN_HYDROLASE"/>
    <property type="match status" value="1"/>
</dbReference>
<keyword evidence="10" id="KW-0109">Calcium transport</keyword>
<name>A0A3S2Q9R5_ORYJA</name>
<dbReference type="InterPro" id="IPR022310">
    <property type="entry name" value="NAD/GMP_synthase"/>
</dbReference>